<feature type="transmembrane region" description="Helical" evidence="2">
    <location>
        <begin position="652"/>
        <end position="671"/>
    </location>
</feature>
<proteinExistence type="predicted"/>
<dbReference type="RefSeq" id="WP_179422661.1">
    <property type="nucleotide sequence ID" value="NZ_JACCAB010000001.1"/>
</dbReference>
<dbReference type="GO" id="GO:0006596">
    <property type="term" value="P:polyamine biosynthetic process"/>
    <property type="evidence" value="ECO:0007669"/>
    <property type="project" value="UniProtKB-KW"/>
</dbReference>
<evidence type="ECO:0000313" key="3">
    <source>
        <dbReference type="EMBL" id="NYG08326.1"/>
    </source>
</evidence>
<name>A0A852WSR7_9MICO</name>
<dbReference type="Gene3D" id="3.40.50.150">
    <property type="entry name" value="Vaccinia Virus protein VP39"/>
    <property type="match status" value="1"/>
</dbReference>
<evidence type="ECO:0000256" key="2">
    <source>
        <dbReference type="SAM" id="Phobius"/>
    </source>
</evidence>
<accession>A0A852WSR7</accession>
<gene>
    <name evidence="3" type="ORF">BJ986_002813</name>
</gene>
<keyword evidence="2" id="KW-0472">Membrane</keyword>
<dbReference type="InterPro" id="IPR029063">
    <property type="entry name" value="SAM-dependent_MTases_sf"/>
</dbReference>
<dbReference type="PANTHER" id="PTHR43317">
    <property type="entry name" value="THERMOSPERMINE SYNTHASE ACAULIS5"/>
    <property type="match status" value="1"/>
</dbReference>
<feature type="transmembrane region" description="Helical" evidence="2">
    <location>
        <begin position="127"/>
        <end position="149"/>
    </location>
</feature>
<sequence>MRQEQEREVGEPAAVRSWLRLRTPGDRARLVLASALMLFVELALIRWTSSNNLYLVHMTNFVLLASFLGIGLGFLRARAGRDLFPLGPVLLATLVAFVLAFPVRTGTGRGGQWRLIGMFDWAPLPRWLSLSVIFALTVATLMALAQEVARTFARFEPLEAYRLDVVGSLTGIACFAALSFLRLPPLGWGLVAAAVFVVLLGRRLLSPWRGPVIALAVLVLLLGTESLVGSFQWSPYYKIHTTQLAGGMFRVEVNNTPLQTALPVADIRRDSPFYLYPYTYAGSRDDVLVIGAGTGNDVAVALAQGAKRVDAVEIDPAIMQLGRDHHPDRPYSDPRVTTHVDDGRAFMERTDRRYDLILLALPDSATIVTGQSALRLENYLFTTQALKRARALLKPGGTFAMYNYYEPWLLDRYANTVRTVYDAAPCVQLGPSYGPRQQAVLTLRKDASTGGCTTTWSPRTTALEPSVDDRPFPYLGTRTIPSFYLWMLGLVLLASTVAVRTVAGPLRTMRPYVDLFFMGAAFLLLETKNVVQFALLFGTTWAVNAAVFAGVLLSVLAAIEVARRVTIPRPILLYAALLAALAAAWLIPQDALLNLSLVPRFLAGVSIAFAPIFIANLLFAVRFKGAGSSTVAFGANLLGAMVGGALEYLALIFGFNTLLVVVALLYGAALLTGRKHLVHPRV</sequence>
<evidence type="ECO:0000256" key="1">
    <source>
        <dbReference type="ARBA" id="ARBA00023115"/>
    </source>
</evidence>
<feature type="transmembrane region" description="Helical" evidence="2">
    <location>
        <begin position="626"/>
        <end position="646"/>
    </location>
</feature>
<keyword evidence="2" id="KW-0812">Transmembrane</keyword>
<feature type="transmembrane region" description="Helical" evidence="2">
    <location>
        <begin position="54"/>
        <end position="75"/>
    </location>
</feature>
<comment type="caution">
    <text evidence="3">The sequence shown here is derived from an EMBL/GenBank/DDBJ whole genome shotgun (WGS) entry which is preliminary data.</text>
</comment>
<dbReference type="Pfam" id="PF01564">
    <property type="entry name" value="Spermine_synth"/>
    <property type="match status" value="1"/>
</dbReference>
<keyword evidence="1" id="KW-0620">Polyamine biosynthesis</keyword>
<dbReference type="Proteomes" id="UP000573599">
    <property type="component" value="Unassembled WGS sequence"/>
</dbReference>
<keyword evidence="4" id="KW-1185">Reference proteome</keyword>
<keyword evidence="2" id="KW-1133">Transmembrane helix</keyword>
<feature type="transmembrane region" description="Helical" evidence="2">
    <location>
        <begin position="186"/>
        <end position="205"/>
    </location>
</feature>
<dbReference type="AlphaFoldDB" id="A0A852WSR7"/>
<dbReference type="PANTHER" id="PTHR43317:SF1">
    <property type="entry name" value="THERMOSPERMINE SYNTHASE ACAULIS5"/>
    <property type="match status" value="1"/>
</dbReference>
<feature type="transmembrane region" description="Helical" evidence="2">
    <location>
        <begin position="483"/>
        <end position="503"/>
    </location>
</feature>
<feature type="transmembrane region" description="Helical" evidence="2">
    <location>
        <begin position="30"/>
        <end position="48"/>
    </location>
</feature>
<dbReference type="CDD" id="cd02440">
    <property type="entry name" value="AdoMet_MTases"/>
    <property type="match status" value="1"/>
</dbReference>
<feature type="transmembrane region" description="Helical" evidence="2">
    <location>
        <begin position="571"/>
        <end position="588"/>
    </location>
</feature>
<feature type="transmembrane region" description="Helical" evidence="2">
    <location>
        <begin position="87"/>
        <end position="107"/>
    </location>
</feature>
<feature type="transmembrane region" description="Helical" evidence="2">
    <location>
        <begin position="212"/>
        <end position="233"/>
    </location>
</feature>
<organism evidence="3 4">
    <name type="scientific">Pedococcus badiiscoriae</name>
    <dbReference type="NCBI Taxonomy" id="642776"/>
    <lineage>
        <taxon>Bacteria</taxon>
        <taxon>Bacillati</taxon>
        <taxon>Actinomycetota</taxon>
        <taxon>Actinomycetes</taxon>
        <taxon>Micrococcales</taxon>
        <taxon>Intrasporangiaceae</taxon>
        <taxon>Pedococcus</taxon>
    </lineage>
</organism>
<protein>
    <submittedName>
        <fullName evidence="3">Spermidine synthase</fullName>
    </submittedName>
</protein>
<dbReference type="SUPFAM" id="SSF53335">
    <property type="entry name" value="S-adenosyl-L-methionine-dependent methyltransferases"/>
    <property type="match status" value="1"/>
</dbReference>
<feature type="transmembrane region" description="Helical" evidence="2">
    <location>
        <begin position="541"/>
        <end position="559"/>
    </location>
</feature>
<feature type="transmembrane region" description="Helical" evidence="2">
    <location>
        <begin position="600"/>
        <end position="619"/>
    </location>
</feature>
<dbReference type="EMBL" id="JACCAB010000001">
    <property type="protein sequence ID" value="NYG08326.1"/>
    <property type="molecule type" value="Genomic_DNA"/>
</dbReference>
<reference evidence="3 4" key="1">
    <citation type="submission" date="2020-07" db="EMBL/GenBank/DDBJ databases">
        <title>Sequencing the genomes of 1000 actinobacteria strains.</title>
        <authorList>
            <person name="Klenk H.-P."/>
        </authorList>
    </citation>
    <scope>NUCLEOTIDE SEQUENCE [LARGE SCALE GENOMIC DNA]</scope>
    <source>
        <strain evidence="3 4">DSM 23987</strain>
    </source>
</reference>
<evidence type="ECO:0000313" key="4">
    <source>
        <dbReference type="Proteomes" id="UP000573599"/>
    </source>
</evidence>